<organism evidence="1 2">
    <name type="scientific">Elysia crispata</name>
    <name type="common">lettuce slug</name>
    <dbReference type="NCBI Taxonomy" id="231223"/>
    <lineage>
        <taxon>Eukaryota</taxon>
        <taxon>Metazoa</taxon>
        <taxon>Spiralia</taxon>
        <taxon>Lophotrochozoa</taxon>
        <taxon>Mollusca</taxon>
        <taxon>Gastropoda</taxon>
        <taxon>Heterobranchia</taxon>
        <taxon>Euthyneura</taxon>
        <taxon>Panpulmonata</taxon>
        <taxon>Sacoglossa</taxon>
        <taxon>Placobranchoidea</taxon>
        <taxon>Plakobranchidae</taxon>
        <taxon>Elysia</taxon>
    </lineage>
</organism>
<proteinExistence type="predicted"/>
<evidence type="ECO:0000313" key="2">
    <source>
        <dbReference type="Proteomes" id="UP001283361"/>
    </source>
</evidence>
<dbReference type="Proteomes" id="UP001283361">
    <property type="component" value="Unassembled WGS sequence"/>
</dbReference>
<comment type="caution">
    <text evidence="1">The sequence shown here is derived from an EMBL/GenBank/DDBJ whole genome shotgun (WGS) entry which is preliminary data.</text>
</comment>
<accession>A0AAE1AF55</accession>
<evidence type="ECO:0000313" key="1">
    <source>
        <dbReference type="EMBL" id="KAK3786370.1"/>
    </source>
</evidence>
<dbReference type="EMBL" id="JAWDGP010001973">
    <property type="protein sequence ID" value="KAK3786370.1"/>
    <property type="molecule type" value="Genomic_DNA"/>
</dbReference>
<sequence length="155" mass="17915">MITLSLSFDFADIHLGIAGTMTENDVPEFAQKLQCEFAELCESFYVEEAATRRVRRDRESSDLRYGWRQDSLMLNFTGYLWILEDLQSRQIILVVFSERKLMSEVFHEAFVCRKGNVHFVLGLRCYWTPCISCCRTPCVNSTLPGKDMSDLCSKS</sequence>
<keyword evidence="2" id="KW-1185">Reference proteome</keyword>
<gene>
    <name evidence="1" type="ORF">RRG08_022991</name>
</gene>
<dbReference type="AlphaFoldDB" id="A0AAE1AF55"/>
<name>A0AAE1AF55_9GAST</name>
<reference evidence="1" key="1">
    <citation type="journal article" date="2023" name="G3 (Bethesda)">
        <title>A reference genome for the long-term kleptoplast-retaining sea slug Elysia crispata morphotype clarki.</title>
        <authorList>
            <person name="Eastman K.E."/>
            <person name="Pendleton A.L."/>
            <person name="Shaikh M.A."/>
            <person name="Suttiyut T."/>
            <person name="Ogas R."/>
            <person name="Tomko P."/>
            <person name="Gavelis G."/>
            <person name="Widhalm J.R."/>
            <person name="Wisecaver J.H."/>
        </authorList>
    </citation>
    <scope>NUCLEOTIDE SEQUENCE</scope>
    <source>
        <strain evidence="1">ECLA1</strain>
    </source>
</reference>
<protein>
    <submittedName>
        <fullName evidence="1">Uncharacterized protein</fullName>
    </submittedName>
</protein>